<dbReference type="OrthoDB" id="1916925at2759"/>
<dbReference type="PANTHER" id="PTHR35125">
    <property type="entry name" value="NEURON NAVIGATOR 1-LIKE-RELATED"/>
    <property type="match status" value="1"/>
</dbReference>
<organism evidence="1 2">
    <name type="scientific">Ziziphus jujuba var. spinosa</name>
    <dbReference type="NCBI Taxonomy" id="714518"/>
    <lineage>
        <taxon>Eukaryota</taxon>
        <taxon>Viridiplantae</taxon>
        <taxon>Streptophyta</taxon>
        <taxon>Embryophyta</taxon>
        <taxon>Tracheophyta</taxon>
        <taxon>Spermatophyta</taxon>
        <taxon>Magnoliopsida</taxon>
        <taxon>eudicotyledons</taxon>
        <taxon>Gunneridae</taxon>
        <taxon>Pentapetalae</taxon>
        <taxon>rosids</taxon>
        <taxon>fabids</taxon>
        <taxon>Rosales</taxon>
        <taxon>Rhamnaceae</taxon>
        <taxon>Paliureae</taxon>
        <taxon>Ziziphus</taxon>
    </lineage>
</organism>
<dbReference type="GO" id="GO:0007346">
    <property type="term" value="P:regulation of mitotic cell cycle"/>
    <property type="evidence" value="ECO:0007669"/>
    <property type="project" value="InterPro"/>
</dbReference>
<dbReference type="PANTHER" id="PTHR35125:SF1">
    <property type="entry name" value="PROTEIN PATRONUS 2"/>
    <property type="match status" value="1"/>
</dbReference>
<evidence type="ECO:0000313" key="2">
    <source>
        <dbReference type="Proteomes" id="UP000813462"/>
    </source>
</evidence>
<dbReference type="EMBL" id="JAEACU010000002">
    <property type="protein sequence ID" value="KAH7542208.1"/>
    <property type="molecule type" value="Genomic_DNA"/>
</dbReference>
<proteinExistence type="predicted"/>
<dbReference type="AlphaFoldDB" id="A0A978VTR3"/>
<gene>
    <name evidence="1" type="ORF">FEM48_Zijuj02G0048900</name>
</gene>
<dbReference type="InterPro" id="IPR039326">
    <property type="entry name" value="Patronus"/>
</dbReference>
<dbReference type="Proteomes" id="UP000813462">
    <property type="component" value="Unassembled WGS sequence"/>
</dbReference>
<evidence type="ECO:0008006" key="3">
    <source>
        <dbReference type="Google" id="ProtNLM"/>
    </source>
</evidence>
<sequence>MAGRVSGGQLIIPNENLGIHQKKPFVDGKTAKSFGTASTKKGGLATGTRKALNDITNKSTIHHEASSKKTALPKEEFNEAEEKFLHDHKKCIEAQRNALNAFQLEMVLPGIDVCCNAEKAQSKQKKSEHDLESPRCYREPAELPVSEFSDWFESSTQWISPPCSPLKLDSPPSSPFTWQFGTVEFVLREDN</sequence>
<accession>A0A978VTR3</accession>
<name>A0A978VTR3_ZIZJJ</name>
<reference evidence="1" key="1">
    <citation type="journal article" date="2021" name="Front. Plant Sci.">
        <title>Chromosome-Scale Genome Assembly for Chinese Sour Jujube and Insights Into Its Genome Evolution and Domestication Signature.</title>
        <authorList>
            <person name="Shen L.-Y."/>
            <person name="Luo H."/>
            <person name="Wang X.-L."/>
            <person name="Wang X.-M."/>
            <person name="Qiu X.-J."/>
            <person name="Liu H."/>
            <person name="Zhou S.-S."/>
            <person name="Jia K.-H."/>
            <person name="Nie S."/>
            <person name="Bao Y.-T."/>
            <person name="Zhang R.-G."/>
            <person name="Yun Q.-Z."/>
            <person name="Chai Y.-H."/>
            <person name="Lu J.-Y."/>
            <person name="Li Y."/>
            <person name="Zhao S.-W."/>
            <person name="Mao J.-F."/>
            <person name="Jia S.-G."/>
            <person name="Mao Y.-M."/>
        </authorList>
    </citation>
    <scope>NUCLEOTIDE SEQUENCE</scope>
    <source>
        <strain evidence="1">AT0</strain>
        <tissue evidence="1">Leaf</tissue>
    </source>
</reference>
<comment type="caution">
    <text evidence="1">The sequence shown here is derived from an EMBL/GenBank/DDBJ whole genome shotgun (WGS) entry which is preliminary data.</text>
</comment>
<evidence type="ECO:0000313" key="1">
    <source>
        <dbReference type="EMBL" id="KAH7542208.1"/>
    </source>
</evidence>
<protein>
    <recommendedName>
        <fullName evidence="3">Protein PATRONUS 2</fullName>
    </recommendedName>
</protein>